<reference evidence="2" key="1">
    <citation type="submission" date="2020-09" db="EMBL/GenBank/DDBJ databases">
        <title>Genome-Enabled Discovery of Anthraquinone Biosynthesis in Senna tora.</title>
        <authorList>
            <person name="Kang S.-H."/>
            <person name="Pandey R.P."/>
            <person name="Lee C.-M."/>
            <person name="Sim J.-S."/>
            <person name="Jeong J.-T."/>
            <person name="Choi B.-S."/>
            <person name="Jung M."/>
            <person name="Ginzburg D."/>
            <person name="Zhao K."/>
            <person name="Won S.Y."/>
            <person name="Oh T.-J."/>
            <person name="Yu Y."/>
            <person name="Kim N.-H."/>
            <person name="Lee O.R."/>
            <person name="Lee T.-H."/>
            <person name="Bashyal P."/>
            <person name="Kim T.-S."/>
            <person name="Lee W.-H."/>
            <person name="Kawkins C."/>
            <person name="Kim C.-K."/>
            <person name="Kim J.S."/>
            <person name="Ahn B.O."/>
            <person name="Rhee S.Y."/>
            <person name="Sohng J.K."/>
        </authorList>
    </citation>
    <scope>NUCLEOTIDE SEQUENCE</scope>
    <source>
        <tissue evidence="2">Leaf</tissue>
    </source>
</reference>
<comment type="caution">
    <text evidence="2">The sequence shown here is derived from an EMBL/GenBank/DDBJ whole genome shotgun (WGS) entry which is preliminary data.</text>
</comment>
<dbReference type="Proteomes" id="UP000634136">
    <property type="component" value="Unassembled WGS sequence"/>
</dbReference>
<evidence type="ECO:0000313" key="2">
    <source>
        <dbReference type="EMBL" id="KAF7824397.1"/>
    </source>
</evidence>
<evidence type="ECO:0000313" key="3">
    <source>
        <dbReference type="Proteomes" id="UP000634136"/>
    </source>
</evidence>
<dbReference type="EMBL" id="JAAIUW010000007">
    <property type="protein sequence ID" value="KAF7824397.1"/>
    <property type="molecule type" value="Genomic_DNA"/>
</dbReference>
<sequence>MAAFSAAKRVGNVAQIGWYGVFIIQDGHFWVPNKDLGLNVSKKKKDDEVQQTLFAATNDNVSFAATNNPTKTWRYSANACHYTAEPQNFVRRGEQHNRCKENPNSSKLQKGL</sequence>
<gene>
    <name evidence="2" type="ORF">G2W53_022541</name>
</gene>
<protein>
    <submittedName>
        <fullName evidence="2">Uncharacterized protein</fullName>
    </submittedName>
</protein>
<evidence type="ECO:0000256" key="1">
    <source>
        <dbReference type="SAM" id="MobiDB-lite"/>
    </source>
</evidence>
<accession>A0A834TMM3</accession>
<organism evidence="2 3">
    <name type="scientific">Senna tora</name>
    <dbReference type="NCBI Taxonomy" id="362788"/>
    <lineage>
        <taxon>Eukaryota</taxon>
        <taxon>Viridiplantae</taxon>
        <taxon>Streptophyta</taxon>
        <taxon>Embryophyta</taxon>
        <taxon>Tracheophyta</taxon>
        <taxon>Spermatophyta</taxon>
        <taxon>Magnoliopsida</taxon>
        <taxon>eudicotyledons</taxon>
        <taxon>Gunneridae</taxon>
        <taxon>Pentapetalae</taxon>
        <taxon>rosids</taxon>
        <taxon>fabids</taxon>
        <taxon>Fabales</taxon>
        <taxon>Fabaceae</taxon>
        <taxon>Caesalpinioideae</taxon>
        <taxon>Cassia clade</taxon>
        <taxon>Senna</taxon>
    </lineage>
</organism>
<dbReference type="AlphaFoldDB" id="A0A834TMM3"/>
<keyword evidence="3" id="KW-1185">Reference proteome</keyword>
<feature type="compositionally biased region" description="Polar residues" evidence="1">
    <location>
        <begin position="102"/>
        <end position="112"/>
    </location>
</feature>
<name>A0A834TMM3_9FABA</name>
<proteinExistence type="predicted"/>
<feature type="region of interest" description="Disordered" evidence="1">
    <location>
        <begin position="93"/>
        <end position="112"/>
    </location>
</feature>